<protein>
    <submittedName>
        <fullName evidence="6">Alcohol dehydrogenase, catalytic domain, GroES-like family</fullName>
    </submittedName>
</protein>
<dbReference type="EMBL" id="CZQA01000009">
    <property type="protein sequence ID" value="CUS36642.1"/>
    <property type="molecule type" value="Genomic_DNA"/>
</dbReference>
<keyword evidence="2" id="KW-0479">Metal-binding</keyword>
<dbReference type="PANTHER" id="PTHR42813">
    <property type="entry name" value="ZINC-TYPE ALCOHOL DEHYDROGENASE-LIKE"/>
    <property type="match status" value="1"/>
</dbReference>
<feature type="domain" description="Alcohol dehydrogenase-like C-terminal" evidence="4">
    <location>
        <begin position="208"/>
        <end position="324"/>
    </location>
</feature>
<dbReference type="AlphaFoldDB" id="A0A0S4LNI1"/>
<dbReference type="SUPFAM" id="SSF51735">
    <property type="entry name" value="NAD(P)-binding Rossmann-fold domains"/>
    <property type="match status" value="1"/>
</dbReference>
<evidence type="ECO:0000259" key="4">
    <source>
        <dbReference type="Pfam" id="PF00107"/>
    </source>
</evidence>
<organism evidence="6 7">
    <name type="scientific">Candidatus Nitrospira nitrosa</name>
    <dbReference type="NCBI Taxonomy" id="1742972"/>
    <lineage>
        <taxon>Bacteria</taxon>
        <taxon>Pseudomonadati</taxon>
        <taxon>Nitrospirota</taxon>
        <taxon>Nitrospiria</taxon>
        <taxon>Nitrospirales</taxon>
        <taxon>Nitrospiraceae</taxon>
        <taxon>Nitrospira</taxon>
    </lineage>
</organism>
<evidence type="ECO:0000256" key="1">
    <source>
        <dbReference type="ARBA" id="ARBA00001947"/>
    </source>
</evidence>
<dbReference type="Pfam" id="PF08240">
    <property type="entry name" value="ADH_N"/>
    <property type="match status" value="1"/>
</dbReference>
<keyword evidence="3" id="KW-0862">Zinc</keyword>
<proteinExistence type="predicted"/>
<dbReference type="Pfam" id="PF00107">
    <property type="entry name" value="ADH_zinc_N"/>
    <property type="match status" value="1"/>
</dbReference>
<feature type="domain" description="Alcohol dehydrogenase-like N-terminal" evidence="5">
    <location>
        <begin position="62"/>
        <end position="159"/>
    </location>
</feature>
<dbReference type="PANTHER" id="PTHR42813:SF7">
    <property type="entry name" value="ALCOHOL DEHYDROGENASE (ZN-DEPENDENT)-RELATED"/>
    <property type="match status" value="1"/>
</dbReference>
<dbReference type="Gene3D" id="3.90.180.10">
    <property type="entry name" value="Medium-chain alcohol dehydrogenases, catalytic domain"/>
    <property type="match status" value="1"/>
</dbReference>
<keyword evidence="7" id="KW-1185">Reference proteome</keyword>
<dbReference type="SUPFAM" id="SSF50129">
    <property type="entry name" value="GroES-like"/>
    <property type="match status" value="1"/>
</dbReference>
<sequence>MKQLFFVKKGKLEWRDVALPQLTHAHEALVRPFAVAKCDLDDLYLFDHIVPKLTIGKFFGIVDPLFNQYFGKMISGPFAFGHECVAEVLEVGDHVTHVKAGDVVSVPFQLSCGSCMNCANGITSSCQRFPKLSTYGLGLHLQFGGAMSDVIKVPYADAMLLNIPAHIDPVHLASLSDNVPDAYRAIVPYLEKDANQSVLIIGGRPRSIGLYCILLAKAMGAREIAYVDEINDDLALAKTIGADTCHASVTEVKDRYDIVVEATSSGKGLNVALSSVKNYGVCTSVGIYPKKFALPLVDMYITGITHKTGLANARTDAEKVLNLIRTNKLDLSQVTTKLDTWNNAVDAFLSKTSKVIVTRDRLFDDSVATCV</sequence>
<evidence type="ECO:0000313" key="6">
    <source>
        <dbReference type="EMBL" id="CUS36642.1"/>
    </source>
</evidence>
<dbReference type="InterPro" id="IPR011032">
    <property type="entry name" value="GroES-like_sf"/>
</dbReference>
<reference evidence="6 7" key="1">
    <citation type="submission" date="2015-10" db="EMBL/GenBank/DDBJ databases">
        <authorList>
            <person name="Gilbert D.G."/>
        </authorList>
    </citation>
    <scope>NUCLEOTIDE SEQUENCE [LARGE SCALE GENOMIC DNA]</scope>
    <source>
        <strain evidence="6">COMA1</strain>
    </source>
</reference>
<comment type="cofactor">
    <cofactor evidence="1">
        <name>Zn(2+)</name>
        <dbReference type="ChEBI" id="CHEBI:29105"/>
    </cofactor>
</comment>
<dbReference type="InterPro" id="IPR013149">
    <property type="entry name" value="ADH-like_C"/>
</dbReference>
<gene>
    <name evidence="6" type="ORF">COMA1_30164</name>
</gene>
<evidence type="ECO:0000256" key="3">
    <source>
        <dbReference type="ARBA" id="ARBA00022833"/>
    </source>
</evidence>
<dbReference type="GO" id="GO:0046872">
    <property type="term" value="F:metal ion binding"/>
    <property type="evidence" value="ECO:0007669"/>
    <property type="project" value="UniProtKB-KW"/>
</dbReference>
<dbReference type="InterPro" id="IPR013154">
    <property type="entry name" value="ADH-like_N"/>
</dbReference>
<evidence type="ECO:0000259" key="5">
    <source>
        <dbReference type="Pfam" id="PF08240"/>
    </source>
</evidence>
<accession>A0A0S4LNI1</accession>
<dbReference type="Proteomes" id="UP000199032">
    <property type="component" value="Unassembled WGS sequence"/>
</dbReference>
<evidence type="ECO:0000313" key="7">
    <source>
        <dbReference type="Proteomes" id="UP000199032"/>
    </source>
</evidence>
<dbReference type="OrthoDB" id="9787435at2"/>
<dbReference type="InterPro" id="IPR036291">
    <property type="entry name" value="NAD(P)-bd_dom_sf"/>
</dbReference>
<dbReference type="RefSeq" id="WP_090749187.1">
    <property type="nucleotide sequence ID" value="NZ_CZQA01000009.1"/>
</dbReference>
<evidence type="ECO:0000256" key="2">
    <source>
        <dbReference type="ARBA" id="ARBA00022723"/>
    </source>
</evidence>
<dbReference type="Gene3D" id="3.40.50.720">
    <property type="entry name" value="NAD(P)-binding Rossmann-like Domain"/>
    <property type="match status" value="1"/>
</dbReference>
<name>A0A0S4LNI1_9BACT</name>
<dbReference type="STRING" id="1742972.COMA1_30164"/>